<reference evidence="3 4" key="1">
    <citation type="submission" date="2024-10" db="EMBL/GenBank/DDBJ databases">
        <title>Aeromonas and Pseudomonas from the Cagarras Archipelago, Rio de Janeiro, Brazil.</title>
        <authorList>
            <person name="Canellas A.L.B."/>
            <person name="Laport M.S."/>
        </authorList>
    </citation>
    <scope>NUCLEOTIDE SEQUENCE [LARGE SCALE GENOMIC DNA]</scope>
    <source>
        <strain evidence="3 4">CPF-4</strain>
    </source>
</reference>
<sequence>MNYYQDTVANIEGNNKLRSPQIEAYLQIKKYFTDNPTGEALVVLPTGTGKSGLISIAPYGVANGRVLIITPGLVTKNSIRKTQEALEDNFWVNCDVLLDPDDFPSIAEYNSSTLIANLDNCNMVYTNIHQVYNTRGNSLIDRVDKDYFDMIIVDEAHHAPADSWTKTLSYFSSSKKLHLTGTPFRGDNQQLPGELIHETQLSEVMRDRYVKWLRKETVNAHNLSFTLASFPGRSFSKEEVLELKDREWLEKSVALSEACSKDVIQHSIAKLKELKTESPKVPHKILAVGCSISHANDLHRWYEELGATVVTIHSEMSEEDQGQAFRSIENHECEVVVSVNMLMEGYDHRYLTVLALFRPYRSLNAFAQIVGRVLRAIPEQEIKAFEIDNNALIIFHKETGLDVMWQAFQTEVDRAKQQRTREYEFSEYEYTERDNALAGITTTDVFSGQTDSYLEDIDFNELFEKKRLEISQSADKQLESLQTTGSGIDASTLEKLRNVLIDAELKKASSEINPNLIAKRPELARKDLRALLVKKSQDAAASLISDKGLEDKGIELYPRFAKLLKYMKKDTANNGVLVMYINAKIHSRFGARDQMDNRQLLNAVDLMPNIVNELRGMLK</sequence>
<dbReference type="InterPro" id="IPR050742">
    <property type="entry name" value="Helicase_Restrict-Modif_Enz"/>
</dbReference>
<evidence type="ECO:0000259" key="1">
    <source>
        <dbReference type="PROSITE" id="PS51192"/>
    </source>
</evidence>
<name>A0ABW7LT94_9PSED</name>
<dbReference type="InterPro" id="IPR027417">
    <property type="entry name" value="P-loop_NTPase"/>
</dbReference>
<dbReference type="Pfam" id="PF04851">
    <property type="entry name" value="ResIII"/>
    <property type="match status" value="1"/>
</dbReference>
<dbReference type="InterPro" id="IPR001650">
    <property type="entry name" value="Helicase_C-like"/>
</dbReference>
<organism evidence="3 4">
    <name type="scientific">Pseudomonas kulmbachensis</name>
    <dbReference type="NCBI Taxonomy" id="3043408"/>
    <lineage>
        <taxon>Bacteria</taxon>
        <taxon>Pseudomonadati</taxon>
        <taxon>Pseudomonadota</taxon>
        <taxon>Gammaproteobacteria</taxon>
        <taxon>Pseudomonadales</taxon>
        <taxon>Pseudomonadaceae</taxon>
        <taxon>Pseudomonas</taxon>
    </lineage>
</organism>
<keyword evidence="3" id="KW-0547">Nucleotide-binding</keyword>
<accession>A0ABW7LT94</accession>
<gene>
    <name evidence="3" type="ORF">ACHMWK_02865</name>
</gene>
<dbReference type="PANTHER" id="PTHR47396:SF1">
    <property type="entry name" value="ATP-DEPENDENT HELICASE IRC3-RELATED"/>
    <property type="match status" value="1"/>
</dbReference>
<evidence type="ECO:0000259" key="2">
    <source>
        <dbReference type="PROSITE" id="PS51194"/>
    </source>
</evidence>
<dbReference type="InterPro" id="IPR014001">
    <property type="entry name" value="Helicase_ATP-bd"/>
</dbReference>
<dbReference type="SUPFAM" id="SSF52540">
    <property type="entry name" value="P-loop containing nucleoside triphosphate hydrolases"/>
    <property type="match status" value="1"/>
</dbReference>
<keyword evidence="4" id="KW-1185">Reference proteome</keyword>
<feature type="domain" description="Helicase C-terminal" evidence="2">
    <location>
        <begin position="270"/>
        <end position="423"/>
    </location>
</feature>
<dbReference type="Gene3D" id="3.40.50.300">
    <property type="entry name" value="P-loop containing nucleotide triphosphate hydrolases"/>
    <property type="match status" value="2"/>
</dbReference>
<evidence type="ECO:0000313" key="3">
    <source>
        <dbReference type="EMBL" id="MFH6564924.1"/>
    </source>
</evidence>
<dbReference type="Pfam" id="PF00271">
    <property type="entry name" value="Helicase_C"/>
    <property type="match status" value="1"/>
</dbReference>
<proteinExistence type="predicted"/>
<protein>
    <submittedName>
        <fullName evidence="3">DEAD/DEAH box helicase</fullName>
        <ecNumber evidence="3">3.6.4.-</ecNumber>
    </submittedName>
</protein>
<dbReference type="GO" id="GO:0016787">
    <property type="term" value="F:hydrolase activity"/>
    <property type="evidence" value="ECO:0007669"/>
    <property type="project" value="UniProtKB-KW"/>
</dbReference>
<evidence type="ECO:0000313" key="4">
    <source>
        <dbReference type="Proteomes" id="UP001609821"/>
    </source>
</evidence>
<keyword evidence="3" id="KW-0378">Hydrolase</keyword>
<dbReference type="EMBL" id="JBINXB010000002">
    <property type="protein sequence ID" value="MFH6564924.1"/>
    <property type="molecule type" value="Genomic_DNA"/>
</dbReference>
<dbReference type="PROSITE" id="PS51192">
    <property type="entry name" value="HELICASE_ATP_BIND_1"/>
    <property type="match status" value="1"/>
</dbReference>
<feature type="domain" description="Helicase ATP-binding" evidence="1">
    <location>
        <begin position="31"/>
        <end position="201"/>
    </location>
</feature>
<dbReference type="PANTHER" id="PTHR47396">
    <property type="entry name" value="TYPE I RESTRICTION ENZYME ECOKI R PROTEIN"/>
    <property type="match status" value="1"/>
</dbReference>
<dbReference type="EC" id="3.6.4.-" evidence="3"/>
<dbReference type="InterPro" id="IPR006935">
    <property type="entry name" value="Helicase/UvrB_N"/>
</dbReference>
<dbReference type="PROSITE" id="PS51194">
    <property type="entry name" value="HELICASE_CTER"/>
    <property type="match status" value="1"/>
</dbReference>
<dbReference type="RefSeq" id="WP_395246560.1">
    <property type="nucleotide sequence ID" value="NZ_JBINXA010000003.1"/>
</dbReference>
<comment type="caution">
    <text evidence="3">The sequence shown here is derived from an EMBL/GenBank/DDBJ whole genome shotgun (WGS) entry which is preliminary data.</text>
</comment>
<dbReference type="Proteomes" id="UP001609821">
    <property type="component" value="Unassembled WGS sequence"/>
</dbReference>
<dbReference type="SMART" id="SM00490">
    <property type="entry name" value="HELICc"/>
    <property type="match status" value="1"/>
</dbReference>
<dbReference type="GO" id="GO:0004386">
    <property type="term" value="F:helicase activity"/>
    <property type="evidence" value="ECO:0007669"/>
    <property type="project" value="UniProtKB-KW"/>
</dbReference>
<keyword evidence="3" id="KW-0347">Helicase</keyword>
<keyword evidence="3" id="KW-0067">ATP-binding</keyword>
<dbReference type="SMART" id="SM00487">
    <property type="entry name" value="DEXDc"/>
    <property type="match status" value="1"/>
</dbReference>